<feature type="domain" description="BHLH" evidence="6">
    <location>
        <begin position="210"/>
        <end position="259"/>
    </location>
</feature>
<dbReference type="PANTHER" id="PTHR45959:SF2">
    <property type="entry name" value="BHLH TRANSCRIPTION FACTOR"/>
    <property type="match status" value="1"/>
</dbReference>
<dbReference type="PANTHER" id="PTHR45959">
    <property type="entry name" value="BHLH TRANSCRIPTION FACTOR"/>
    <property type="match status" value="1"/>
</dbReference>
<dbReference type="SMART" id="SM00353">
    <property type="entry name" value="HLH"/>
    <property type="match status" value="1"/>
</dbReference>
<dbReference type="InterPro" id="IPR054502">
    <property type="entry name" value="bHLH-TF_ACT-like_plant"/>
</dbReference>
<keyword evidence="8" id="KW-1185">Reference proteome</keyword>
<protein>
    <recommendedName>
        <fullName evidence="6">BHLH domain-containing protein</fullName>
    </recommendedName>
</protein>
<name>A0ABP0WKR0_9BRYO</name>
<dbReference type="Gene3D" id="4.10.280.10">
    <property type="entry name" value="Helix-loop-helix DNA-binding domain"/>
    <property type="match status" value="1"/>
</dbReference>
<evidence type="ECO:0000313" key="8">
    <source>
        <dbReference type="Proteomes" id="UP001497444"/>
    </source>
</evidence>
<evidence type="ECO:0000256" key="2">
    <source>
        <dbReference type="ARBA" id="ARBA00023015"/>
    </source>
</evidence>
<dbReference type="PROSITE" id="PS50888">
    <property type="entry name" value="BHLH"/>
    <property type="match status" value="1"/>
</dbReference>
<organism evidence="7 8">
    <name type="scientific">Sphagnum jensenii</name>
    <dbReference type="NCBI Taxonomy" id="128206"/>
    <lineage>
        <taxon>Eukaryota</taxon>
        <taxon>Viridiplantae</taxon>
        <taxon>Streptophyta</taxon>
        <taxon>Embryophyta</taxon>
        <taxon>Bryophyta</taxon>
        <taxon>Sphagnophytina</taxon>
        <taxon>Sphagnopsida</taxon>
        <taxon>Sphagnales</taxon>
        <taxon>Sphagnaceae</taxon>
        <taxon>Sphagnum</taxon>
    </lineage>
</organism>
<dbReference type="Pfam" id="PF00010">
    <property type="entry name" value="HLH"/>
    <property type="match status" value="1"/>
</dbReference>
<dbReference type="Proteomes" id="UP001497444">
    <property type="component" value="Chromosome 18"/>
</dbReference>
<evidence type="ECO:0000256" key="4">
    <source>
        <dbReference type="ARBA" id="ARBA00023242"/>
    </source>
</evidence>
<comment type="subcellular location">
    <subcellularLocation>
        <location evidence="1">Nucleus</location>
    </subcellularLocation>
</comment>
<dbReference type="Pfam" id="PF22754">
    <property type="entry name" value="bHLH-TF_ACT-like_plant"/>
    <property type="match status" value="1"/>
</dbReference>
<evidence type="ECO:0000259" key="6">
    <source>
        <dbReference type="PROSITE" id="PS50888"/>
    </source>
</evidence>
<dbReference type="InterPro" id="IPR036638">
    <property type="entry name" value="HLH_DNA-bd_sf"/>
</dbReference>
<feature type="compositionally biased region" description="Polar residues" evidence="5">
    <location>
        <begin position="144"/>
        <end position="158"/>
    </location>
</feature>
<dbReference type="EMBL" id="OZ020113">
    <property type="protein sequence ID" value="CAK9266080.1"/>
    <property type="molecule type" value="Genomic_DNA"/>
</dbReference>
<accession>A0ABP0WKR0</accession>
<feature type="region of interest" description="Disordered" evidence="5">
    <location>
        <begin position="144"/>
        <end position="166"/>
    </location>
</feature>
<keyword evidence="2" id="KW-0805">Transcription regulation</keyword>
<sequence>MEVAYPLTTTMQWLSELGMEDPALARQLDPLFHLTSEQYSSIVAAQNANYDLLSSLESLKQKEIQKMPASYCIGGNSTVSNSHGAAAGFAASSSSDHHHGQLGLEQRPPKTFKPNSWDSALSHQQIHHQAITAGSAQSMIMTSASFHSQPPGNNNRSFDMQRQQQHQQRQQVHMSQDQQQCMMSQNSLDGATVKVPLAPAVAPSVTKNSGHTQDHIMAERKRREKLSQRFIALSAVVPGLKKMDKASVLGDAIKYVKTLQEKLRSIEEQMPKKRVRSLSSSKKPLAVAIADKTGMQGTAAAVPPAGADHKVEAEVIDEEDDGPVPEIEARAVDRNIMIRMHCDKRKGLLVKCLAELERLKLVILHANMLSFSSTSIDLTCSVQMEEGCETSSDDIVRCLQALYRTLDD</sequence>
<keyword evidence="4" id="KW-0539">Nucleus</keyword>
<gene>
    <name evidence="7" type="ORF">CSSPJE1EN1_LOCUS11558</name>
</gene>
<evidence type="ECO:0000256" key="5">
    <source>
        <dbReference type="SAM" id="MobiDB-lite"/>
    </source>
</evidence>
<proteinExistence type="predicted"/>
<keyword evidence="3" id="KW-0804">Transcription</keyword>
<feature type="region of interest" description="Disordered" evidence="5">
    <location>
        <begin position="88"/>
        <end position="117"/>
    </location>
</feature>
<reference evidence="7" key="1">
    <citation type="submission" date="2024-02" db="EMBL/GenBank/DDBJ databases">
        <authorList>
            <consortium name="ELIXIR-Norway"/>
            <consortium name="Elixir Norway"/>
        </authorList>
    </citation>
    <scope>NUCLEOTIDE SEQUENCE</scope>
</reference>
<dbReference type="CDD" id="cd11452">
    <property type="entry name" value="bHLH_AtNAI1_like"/>
    <property type="match status" value="1"/>
</dbReference>
<evidence type="ECO:0000313" key="7">
    <source>
        <dbReference type="EMBL" id="CAK9266080.1"/>
    </source>
</evidence>
<dbReference type="SUPFAM" id="SSF47459">
    <property type="entry name" value="HLH, helix-loop-helix DNA-binding domain"/>
    <property type="match status" value="1"/>
</dbReference>
<dbReference type="InterPro" id="IPR052610">
    <property type="entry name" value="bHLH_transcription_regulator"/>
</dbReference>
<dbReference type="InterPro" id="IPR011598">
    <property type="entry name" value="bHLH_dom"/>
</dbReference>
<evidence type="ECO:0000256" key="3">
    <source>
        <dbReference type="ARBA" id="ARBA00023163"/>
    </source>
</evidence>
<evidence type="ECO:0000256" key="1">
    <source>
        <dbReference type="ARBA" id="ARBA00004123"/>
    </source>
</evidence>